<dbReference type="EMBL" id="HBFV01001372">
    <property type="protein sequence ID" value="CAD8928610.1"/>
    <property type="molecule type" value="Transcribed_RNA"/>
</dbReference>
<dbReference type="GO" id="GO:0042791">
    <property type="term" value="P:5S class rRNA transcription by RNA polymerase III"/>
    <property type="evidence" value="ECO:0007669"/>
    <property type="project" value="TreeGrafter"/>
</dbReference>
<proteinExistence type="predicted"/>
<protein>
    <submittedName>
        <fullName evidence="1">Uncharacterized protein</fullName>
    </submittedName>
</protein>
<dbReference type="PANTHER" id="PTHR15180">
    <property type="entry name" value="GENERAL TRANSCRIPTION FACTOR 3C POLYPEPTIDE 1"/>
    <property type="match status" value="1"/>
</dbReference>
<name>A0A7S1CU41_9CHLO</name>
<dbReference type="GO" id="GO:0006384">
    <property type="term" value="P:transcription initiation at RNA polymerase III promoter"/>
    <property type="evidence" value="ECO:0007669"/>
    <property type="project" value="InterPro"/>
</dbReference>
<dbReference type="GO" id="GO:0003677">
    <property type="term" value="F:DNA binding"/>
    <property type="evidence" value="ECO:0007669"/>
    <property type="project" value="InterPro"/>
</dbReference>
<dbReference type="AlphaFoldDB" id="A0A7S1CU41"/>
<gene>
    <name evidence="1" type="ORF">POKL1161_LOCUS963</name>
</gene>
<accession>A0A7S1CU41</accession>
<dbReference type="GO" id="GO:0000127">
    <property type="term" value="C:transcription factor TFIIIC complex"/>
    <property type="evidence" value="ECO:0007669"/>
    <property type="project" value="InterPro"/>
</dbReference>
<evidence type="ECO:0000313" key="1">
    <source>
        <dbReference type="EMBL" id="CAD8928610.1"/>
    </source>
</evidence>
<sequence>MVESRSCDYSSESFESLLQELQTSNSEIRCVLEVPETRSVDKNGQVKIRRQQLSVFKPTMDNKRKIFTREQVWDTLTVDEFAKALGFAGKDKDFLDRARSKYVRDLSKKDLIKIAGGEGQITTAVVHMKKVLEVLTQLGVLKSIVSSSMSKEAQEFSRFKSDQETGYYMLNDVAVHETRDSTREPLSPTTEGNLGGRALKSFDLTCPRNRKGYWISLQYLYYSSKYAIDNSKSNLGRAYFPMDRTEKTFAEANRVEKNVDKVKSEVGDPGRANIPVSWEHMFELSHHLDVPIDDVIHALIEITLRKRNLIEGFDKSREKGPRKRQVKRQKVNIEESSKADVIEEDEEELLLLQPEAQTPPTRKRKWQDHEDRQLLYDWVRWLAAHGVHSRIKWNKMLANIPDGIKIGSYKNRIAKLCSDECVKEYIMEIKSEANNVFVRHSSLKDPSDSKNKAQRFTGHNLFEVKGDEDLKSIQTILDKIERVVQEAPERPAEVLGAASSRVDRFVKAYPVRSGPSQFFAWLRNYCAKAKWTANSRQAPSIEVTCAMAAVLAALYEIEFLGKAAEDIKNTLGYRFTSEVLKIGCKNLVQNDLIVAERDAEEEASKGTYFALSRQFKVEMKPPFSPLAILEDKKPLFTAEGGALWPLPSAYSPLSVSPMLALSVMGYAPFQITIPDDVQDALESFKSEENSFVQLGQHCLERNMVYAQMHDPAGAMNVCHVAPVCGQPVLYQPSNLSESSKIYQKARKSFLKESKSVLGANLGNSILETVTNAGPDGITMDALQSVLELNNLSVESAVVGNLLQKYGLARIIRGYDETYVASAMATGHLVSIKNSHRSADAMEIDGKPSEHPLSESPLRPWIDSNGTLIESLWQSFVMRVVDIVCRFPGINGEMLIQALRSLPPAFGKEVITSLCESDVLYFTTSTSNQRTPEYMNNGILSDNFRYSLKNEMPHLEDIFSISSSNRDPFADARQQPADQCFFVHPGKVLDAKNAMPPYIC</sequence>
<organism evidence="1">
    <name type="scientific">Picochlorum oklahomense</name>
    <dbReference type="NCBI Taxonomy" id="249345"/>
    <lineage>
        <taxon>Eukaryota</taxon>
        <taxon>Viridiplantae</taxon>
        <taxon>Chlorophyta</taxon>
        <taxon>core chlorophytes</taxon>
        <taxon>Trebouxiophyceae</taxon>
        <taxon>Trebouxiophyceae incertae sedis</taxon>
        <taxon>Picochlorum</taxon>
    </lineage>
</organism>
<reference evidence="1" key="1">
    <citation type="submission" date="2021-01" db="EMBL/GenBank/DDBJ databases">
        <authorList>
            <person name="Corre E."/>
            <person name="Pelletier E."/>
            <person name="Niang G."/>
            <person name="Scheremetjew M."/>
            <person name="Finn R."/>
            <person name="Kale V."/>
            <person name="Holt S."/>
            <person name="Cochrane G."/>
            <person name="Meng A."/>
            <person name="Brown T."/>
            <person name="Cohen L."/>
        </authorList>
    </citation>
    <scope>NUCLEOTIDE SEQUENCE</scope>
    <source>
        <strain evidence="1">CCMP2329</strain>
    </source>
</reference>
<dbReference type="PANTHER" id="PTHR15180:SF1">
    <property type="entry name" value="GENERAL TRANSCRIPTION FACTOR 3C POLYPEPTIDE 1"/>
    <property type="match status" value="1"/>
</dbReference>
<dbReference type="InterPro" id="IPR044210">
    <property type="entry name" value="Tfc3-like"/>
</dbReference>